<feature type="transmembrane region" description="Helical" evidence="7">
    <location>
        <begin position="86"/>
        <end position="104"/>
    </location>
</feature>
<dbReference type="Pfam" id="PF13727">
    <property type="entry name" value="CoA_binding_3"/>
    <property type="match status" value="1"/>
</dbReference>
<organism evidence="9 10">
    <name type="scientific">Paraburkholderia lacunae</name>
    <dbReference type="NCBI Taxonomy" id="2211104"/>
    <lineage>
        <taxon>Bacteria</taxon>
        <taxon>Pseudomonadati</taxon>
        <taxon>Pseudomonadota</taxon>
        <taxon>Betaproteobacteria</taxon>
        <taxon>Burkholderiales</taxon>
        <taxon>Burkholderiaceae</taxon>
        <taxon>Paraburkholderia</taxon>
    </lineage>
</organism>
<evidence type="ECO:0000313" key="10">
    <source>
        <dbReference type="Proteomes" id="UP000254875"/>
    </source>
</evidence>
<name>A0A370NB11_9BURK</name>
<dbReference type="InterPro" id="IPR017473">
    <property type="entry name" value="Undecaprenyl-P_gluc_Ptfrase"/>
</dbReference>
<evidence type="ECO:0000256" key="4">
    <source>
        <dbReference type="ARBA" id="ARBA00022692"/>
    </source>
</evidence>
<feature type="transmembrane region" description="Helical" evidence="7">
    <location>
        <begin position="20"/>
        <end position="41"/>
    </location>
</feature>
<feature type="domain" description="Bacterial sugar transferase" evidence="8">
    <location>
        <begin position="280"/>
        <end position="463"/>
    </location>
</feature>
<reference evidence="10" key="1">
    <citation type="submission" date="2018-05" db="EMBL/GenBank/DDBJ databases">
        <authorList>
            <person name="Feng T."/>
        </authorList>
    </citation>
    <scope>NUCLEOTIDE SEQUENCE [LARGE SCALE GENOMIC DNA]</scope>
    <source>
        <strain evidence="10">S27</strain>
    </source>
</reference>
<feature type="transmembrane region" description="Helical" evidence="7">
    <location>
        <begin position="286"/>
        <end position="306"/>
    </location>
</feature>
<dbReference type="PANTHER" id="PTHR30576:SF0">
    <property type="entry name" value="UNDECAPRENYL-PHOSPHATE N-ACETYLGALACTOSAMINYL 1-PHOSPHATE TRANSFERASE-RELATED"/>
    <property type="match status" value="1"/>
</dbReference>
<dbReference type="NCBIfam" id="TIGR03023">
    <property type="entry name" value="WcaJ_sugtrans"/>
    <property type="match status" value="1"/>
</dbReference>
<proteinExistence type="inferred from homology"/>
<dbReference type="GO" id="GO:0016020">
    <property type="term" value="C:membrane"/>
    <property type="evidence" value="ECO:0007669"/>
    <property type="project" value="UniProtKB-SubCell"/>
</dbReference>
<protein>
    <submittedName>
        <fullName evidence="9">Undecaprenyl-phosphate glucose phosphotransferase</fullName>
    </submittedName>
</protein>
<evidence type="ECO:0000256" key="1">
    <source>
        <dbReference type="ARBA" id="ARBA00004141"/>
    </source>
</evidence>
<comment type="subcellular location">
    <subcellularLocation>
        <location evidence="1">Membrane</location>
        <topology evidence="1">Multi-pass membrane protein</topology>
    </subcellularLocation>
</comment>
<comment type="similarity">
    <text evidence="2">Belongs to the bacterial sugar transferase family.</text>
</comment>
<keyword evidence="5 7" id="KW-1133">Transmembrane helix</keyword>
<dbReference type="Pfam" id="PF02397">
    <property type="entry name" value="Bac_transf"/>
    <property type="match status" value="1"/>
</dbReference>
<accession>A0A370NB11</accession>
<dbReference type="PANTHER" id="PTHR30576">
    <property type="entry name" value="COLANIC BIOSYNTHESIS UDP-GLUCOSE LIPID CARRIER TRANSFERASE"/>
    <property type="match status" value="1"/>
</dbReference>
<dbReference type="RefSeq" id="WP_115100800.1">
    <property type="nucleotide sequence ID" value="NZ_QHKS01000006.1"/>
</dbReference>
<dbReference type="AlphaFoldDB" id="A0A370NB11"/>
<feature type="transmembrane region" description="Helical" evidence="7">
    <location>
        <begin position="116"/>
        <end position="140"/>
    </location>
</feature>
<gene>
    <name evidence="9" type="ORF">DLM46_11020</name>
</gene>
<evidence type="ECO:0000313" key="9">
    <source>
        <dbReference type="EMBL" id="RDK02774.1"/>
    </source>
</evidence>
<sequence>MDTANFVQQRRALPGLQSLIGRLLDVMLVVLGALAASQVRFEDLAQSRLDTAFIAFAAAFTLVLFPAFGVYGSWRGRAMLRLAGQVSLAWLIVQGCGLVLMFSLHRSDFVSRLWFAYWTALTGSALIVSRLVVHTALAHIRHAGLNLRRVAVVGCGAHCHQVVRNIEDSPASGFRAVAAFDVRPAIGNGSLRVPVYSDMARFVAYVRSHDVQELWLALPLSEERTISRFVSEFRDDLVNVRFVPDMRSVALFDSGMIELIGMPAINLVASPVPAPALVKKEIFDRVFAACALLALAPLLMAIAIAVKLSSRGPVFFTQKRKGADGRIFRIYKFRSMRAHAVEAGVVKQATRGDPRITRVGAFIRRTSLDELPQFFNVLRGDMSVVGPRPHAIEHDELYQKVVNGYIHRYRIKPGITGWAQINGFRGETDRIEKMQGRVEHDLYYLRNWSFGLDMRIVAATIAKGLVHSNAY</sequence>
<keyword evidence="4 7" id="KW-0812">Transmembrane</keyword>
<evidence type="ECO:0000256" key="2">
    <source>
        <dbReference type="ARBA" id="ARBA00006464"/>
    </source>
</evidence>
<dbReference type="EMBL" id="QHKS01000006">
    <property type="protein sequence ID" value="RDK02774.1"/>
    <property type="molecule type" value="Genomic_DNA"/>
</dbReference>
<dbReference type="NCBIfam" id="TIGR03025">
    <property type="entry name" value="EPS_sugtrans"/>
    <property type="match status" value="1"/>
</dbReference>
<dbReference type="OrthoDB" id="9808602at2"/>
<dbReference type="InterPro" id="IPR036291">
    <property type="entry name" value="NAD(P)-bd_dom_sf"/>
</dbReference>
<keyword evidence="10" id="KW-1185">Reference proteome</keyword>
<dbReference type="SUPFAM" id="SSF51735">
    <property type="entry name" value="NAD(P)-binding Rossmann-fold domains"/>
    <property type="match status" value="1"/>
</dbReference>
<evidence type="ECO:0000256" key="7">
    <source>
        <dbReference type="SAM" id="Phobius"/>
    </source>
</evidence>
<dbReference type="Proteomes" id="UP000254875">
    <property type="component" value="Unassembled WGS sequence"/>
</dbReference>
<dbReference type="InterPro" id="IPR003362">
    <property type="entry name" value="Bact_transf"/>
</dbReference>
<feature type="transmembrane region" description="Helical" evidence="7">
    <location>
        <begin position="53"/>
        <end position="74"/>
    </location>
</feature>
<keyword evidence="6 7" id="KW-0472">Membrane</keyword>
<dbReference type="InterPro" id="IPR017475">
    <property type="entry name" value="EPS_sugar_tfrase"/>
</dbReference>
<dbReference type="GO" id="GO:0016780">
    <property type="term" value="F:phosphotransferase activity, for other substituted phosphate groups"/>
    <property type="evidence" value="ECO:0007669"/>
    <property type="project" value="TreeGrafter"/>
</dbReference>
<evidence type="ECO:0000256" key="6">
    <source>
        <dbReference type="ARBA" id="ARBA00023136"/>
    </source>
</evidence>
<keyword evidence="3 9" id="KW-0808">Transferase</keyword>
<evidence type="ECO:0000256" key="5">
    <source>
        <dbReference type="ARBA" id="ARBA00022989"/>
    </source>
</evidence>
<dbReference type="Gene3D" id="3.40.50.720">
    <property type="entry name" value="NAD(P)-binding Rossmann-like Domain"/>
    <property type="match status" value="1"/>
</dbReference>
<comment type="caution">
    <text evidence="9">The sequence shown here is derived from an EMBL/GenBank/DDBJ whole genome shotgun (WGS) entry which is preliminary data.</text>
</comment>
<evidence type="ECO:0000259" key="8">
    <source>
        <dbReference type="Pfam" id="PF02397"/>
    </source>
</evidence>
<evidence type="ECO:0000256" key="3">
    <source>
        <dbReference type="ARBA" id="ARBA00022679"/>
    </source>
</evidence>